<dbReference type="PANTHER" id="PTHR42790">
    <property type="entry name" value="AMINOTRANSFERASE"/>
    <property type="match status" value="1"/>
</dbReference>
<proteinExistence type="inferred from homology"/>
<dbReference type="Proteomes" id="UP000094065">
    <property type="component" value="Unassembled WGS sequence"/>
</dbReference>
<feature type="domain" description="Aminotransferase class I/classII large" evidence="6">
    <location>
        <begin position="122"/>
        <end position="484"/>
    </location>
</feature>
<dbReference type="GO" id="GO:0030170">
    <property type="term" value="F:pyridoxal phosphate binding"/>
    <property type="evidence" value="ECO:0007669"/>
    <property type="project" value="InterPro"/>
</dbReference>
<evidence type="ECO:0000256" key="1">
    <source>
        <dbReference type="ARBA" id="ARBA00001933"/>
    </source>
</evidence>
<keyword evidence="4" id="KW-0808">Transferase</keyword>
<evidence type="ECO:0000313" key="8">
    <source>
        <dbReference type="Proteomes" id="UP000094065"/>
    </source>
</evidence>
<dbReference type="Gene3D" id="3.40.640.10">
    <property type="entry name" value="Type I PLP-dependent aspartate aminotransferase-like (Major domain)"/>
    <property type="match status" value="1"/>
</dbReference>
<protein>
    <recommendedName>
        <fullName evidence="6">Aminotransferase class I/classII large domain-containing protein</fullName>
    </recommendedName>
</protein>
<dbReference type="PANTHER" id="PTHR42790:SF21">
    <property type="entry name" value="AROMATIC_AMINOADIPATE AMINOTRANSFERASE 1"/>
    <property type="match status" value="1"/>
</dbReference>
<dbReference type="RefSeq" id="XP_018997212.1">
    <property type="nucleotide sequence ID" value="XM_019134785.1"/>
</dbReference>
<evidence type="ECO:0000259" key="6">
    <source>
        <dbReference type="Pfam" id="PF00155"/>
    </source>
</evidence>
<dbReference type="InterPro" id="IPR015424">
    <property type="entry name" value="PyrdxlP-dep_Trfase"/>
</dbReference>
<evidence type="ECO:0000256" key="4">
    <source>
        <dbReference type="ARBA" id="ARBA00022679"/>
    </source>
</evidence>
<dbReference type="InterPro" id="IPR004839">
    <property type="entry name" value="Aminotransferase_I/II_large"/>
</dbReference>
<dbReference type="GO" id="GO:0009074">
    <property type="term" value="P:aromatic amino acid family catabolic process"/>
    <property type="evidence" value="ECO:0007669"/>
    <property type="project" value="TreeGrafter"/>
</dbReference>
<dbReference type="InterPro" id="IPR050859">
    <property type="entry name" value="Class-I_PLP-dep_aminotransf"/>
</dbReference>
<dbReference type="GO" id="GO:0008793">
    <property type="term" value="F:aromatic-amino-acid transaminase activity"/>
    <property type="evidence" value="ECO:0007669"/>
    <property type="project" value="TreeGrafter"/>
</dbReference>
<keyword evidence="3" id="KW-0032">Aminotransferase</keyword>
<dbReference type="EMBL" id="AWGJ01000002">
    <property type="protein sequence ID" value="ODN83212.1"/>
    <property type="molecule type" value="Genomic_DNA"/>
</dbReference>
<keyword evidence="8" id="KW-1185">Reference proteome</keyword>
<gene>
    <name evidence="7" type="ORF">L202_01398</name>
</gene>
<comment type="cofactor">
    <cofactor evidence="1">
        <name>pyridoxal 5'-phosphate</name>
        <dbReference type="ChEBI" id="CHEBI:597326"/>
    </cofactor>
</comment>
<organism evidence="7 8">
    <name type="scientific">Cryptococcus amylolentus CBS 6039</name>
    <dbReference type="NCBI Taxonomy" id="1295533"/>
    <lineage>
        <taxon>Eukaryota</taxon>
        <taxon>Fungi</taxon>
        <taxon>Dikarya</taxon>
        <taxon>Basidiomycota</taxon>
        <taxon>Agaricomycotina</taxon>
        <taxon>Tremellomycetes</taxon>
        <taxon>Tremellales</taxon>
        <taxon>Cryptococcaceae</taxon>
        <taxon>Cryptococcus</taxon>
    </lineage>
</organism>
<dbReference type="OrthoDB" id="691673at2759"/>
<evidence type="ECO:0000256" key="3">
    <source>
        <dbReference type="ARBA" id="ARBA00022576"/>
    </source>
</evidence>
<dbReference type="SUPFAM" id="SSF53383">
    <property type="entry name" value="PLP-dependent transferases"/>
    <property type="match status" value="1"/>
</dbReference>
<reference evidence="7 8" key="1">
    <citation type="submission" date="2016-06" db="EMBL/GenBank/DDBJ databases">
        <title>Evolution of pathogenesis and genome organization in the Tremellales.</title>
        <authorList>
            <person name="Cuomo C."/>
            <person name="Litvintseva A."/>
            <person name="Heitman J."/>
            <person name="Chen Y."/>
            <person name="Sun S."/>
            <person name="Springer D."/>
            <person name="Dromer F."/>
            <person name="Young S."/>
            <person name="Zeng Q."/>
            <person name="Chapman S."/>
            <person name="Gujja S."/>
            <person name="Saif S."/>
            <person name="Birren B."/>
        </authorList>
    </citation>
    <scope>NUCLEOTIDE SEQUENCE [LARGE SCALE GENOMIC DNA]</scope>
    <source>
        <strain evidence="7 8">CBS 6039</strain>
    </source>
</reference>
<comment type="similarity">
    <text evidence="2">Belongs to the class-I pyridoxal-phosphate-dependent aminotransferase family.</text>
</comment>
<dbReference type="GO" id="GO:0006571">
    <property type="term" value="P:tyrosine biosynthetic process"/>
    <property type="evidence" value="ECO:0007669"/>
    <property type="project" value="TreeGrafter"/>
</dbReference>
<evidence type="ECO:0000256" key="2">
    <source>
        <dbReference type="ARBA" id="ARBA00007441"/>
    </source>
</evidence>
<comment type="caution">
    <text evidence="7">The sequence shown here is derived from an EMBL/GenBank/DDBJ whole genome shotgun (WGS) entry which is preliminary data.</text>
</comment>
<name>A0A1E3I3P5_9TREE</name>
<keyword evidence="5" id="KW-0663">Pyridoxal phosphate</keyword>
<dbReference type="InterPro" id="IPR015421">
    <property type="entry name" value="PyrdxlP-dep_Trfase_major"/>
</dbReference>
<dbReference type="Pfam" id="PF00155">
    <property type="entry name" value="Aminotran_1_2"/>
    <property type="match status" value="1"/>
</dbReference>
<accession>A0A1E3I3P5</accession>
<sequence>MHSPLLLSPSSMPSVDPAPVKLDYDHFLSAEAKGRVRSQLRALGPYQAIPGMISFGGGMPHPSTWPVNAITLSVPFAKKSVFVPGYQGEDPSKLYPLAPFTPTTKLSLQSDPLDPNLTRDLQYSSTFGLPYFVDWITEHVKRIHNPPYPEADWQVHCTAGNTDGFDGVARTLLNRGEYVLVEEFAFPATINHYTSLGGRNIGVPLDGEGLDAEALNKILSEWNEEERGGARPKTLLVVPTCSNPTGVTYTVPRKKEIYAIARKWNLLIIEDDPYCYLQSRPDGYDTPLVPSFLSLDVDGRVVRIDSFSKFIAPGSRAGWITGPKDIVTAIMRKGECSANGPSGFAIASIAGIIQAWGSHEGLEKEYLPHISTVYNSRASDMVRHIRKYVSPETLETPEPTGGMFLWVRLRLENHPLLGKIDPEEISARTFKRLIEEKVLTVPSHNFKAGGGIELSKEEEAKRIFLRLSFATADPEQMEEGVKRLAKGLREEWELKE</sequence>
<dbReference type="GO" id="GO:0047536">
    <property type="term" value="F:2-aminoadipate transaminase activity"/>
    <property type="evidence" value="ECO:0007669"/>
    <property type="project" value="TreeGrafter"/>
</dbReference>
<dbReference type="CDD" id="cd00609">
    <property type="entry name" value="AAT_like"/>
    <property type="match status" value="1"/>
</dbReference>
<evidence type="ECO:0000256" key="5">
    <source>
        <dbReference type="ARBA" id="ARBA00022898"/>
    </source>
</evidence>
<dbReference type="GO" id="GO:0019878">
    <property type="term" value="P:lysine biosynthetic process via aminoadipic acid"/>
    <property type="evidence" value="ECO:0007669"/>
    <property type="project" value="TreeGrafter"/>
</dbReference>
<dbReference type="GeneID" id="30152707"/>
<dbReference type="STRING" id="1295533.A0A1E3I3P5"/>
<dbReference type="AlphaFoldDB" id="A0A1E3I3P5"/>
<evidence type="ECO:0000313" key="7">
    <source>
        <dbReference type="EMBL" id="ODN83212.1"/>
    </source>
</evidence>